<feature type="compositionally biased region" description="Basic and acidic residues" evidence="1">
    <location>
        <begin position="506"/>
        <end position="516"/>
    </location>
</feature>
<protein>
    <submittedName>
        <fullName evidence="2">Obscurin-like 5</fullName>
    </submittedName>
</protein>
<name>A0A8J5NG88_HOMAM</name>
<sequence length="665" mass="76277">GGLPLPPGSQGADSGDSNDSITVGTSPTAATGHPRPQVRQPQALSPYKLSPSVSLREFKLWCGAWADYVELLQLKSQPLRTQLAYLRSCLTPEMRATLSHVIVSAYNTDADLPSNSKSLNRLTGHKQRQRSGSHKRQRERSQQCDSCRAAQHPGGREKQYPAWGKKCNHCNIIGHFGKACCRWKVQSSSQRTSNNTPQSPQRAALCLKVGNVHRTRPNRSAPKEIDDVLLSWHDAQALHIIPKDYPRQINKLHGQRSTGGSMDMLSDEQRTMNCKQILEDFKDVLVEPEHFHEGAKLQAKRGPPIIIHLHGDQTQKRCWIADVRMDVKNALKHPWMELALSMPRDPYKINTDRLRSYYSRFRSVLVAEWSWYCKHTLSTDPHPCLHRDWYSNASCKRWFRRRTLSSCFTHPSKMVYPPGEVYTPPESPEREIIPAKPEGYEIPHKDYSYELDVIKNESNYQMGPDTYLLQLRDVEFPCRLRSYMKVATDRSPSFAMSLRENDYDYSVKQDSLESSRPHRYQPKRKGPFKPTQFVVWTDSETESRGSRSSRSLERTERYTLAKHQQQQQRTSALAVQDRHVRASSLADSRDRVLAEARAAHRINSDMHAEEYSHYQRQHQQQLHHHHQEMSASAACASHRMRATGSMALTELPCPMCGNPDYNPNE</sequence>
<feature type="compositionally biased region" description="Basic and acidic residues" evidence="1">
    <location>
        <begin position="541"/>
        <end position="559"/>
    </location>
</feature>
<evidence type="ECO:0000313" key="3">
    <source>
        <dbReference type="Proteomes" id="UP000747542"/>
    </source>
</evidence>
<comment type="caution">
    <text evidence="2">The sequence shown here is derived from an EMBL/GenBank/DDBJ whole genome shotgun (WGS) entry which is preliminary data.</text>
</comment>
<feature type="compositionally biased region" description="Basic residues" evidence="1">
    <location>
        <begin position="123"/>
        <end position="138"/>
    </location>
</feature>
<gene>
    <name evidence="2" type="primary">OBSCN-L5</name>
    <name evidence="2" type="ORF">Hamer_G023783</name>
</gene>
<feature type="compositionally biased region" description="Basic residues" evidence="1">
    <location>
        <begin position="517"/>
        <end position="527"/>
    </location>
</feature>
<accession>A0A8J5NG88</accession>
<dbReference type="EMBL" id="JAHLQT010001720">
    <property type="protein sequence ID" value="KAG7177806.1"/>
    <property type="molecule type" value="Genomic_DNA"/>
</dbReference>
<feature type="region of interest" description="Disordered" evidence="1">
    <location>
        <begin position="113"/>
        <end position="159"/>
    </location>
</feature>
<evidence type="ECO:0000313" key="2">
    <source>
        <dbReference type="EMBL" id="KAG7177806.1"/>
    </source>
</evidence>
<proteinExistence type="predicted"/>
<feature type="compositionally biased region" description="Polar residues" evidence="1">
    <location>
        <begin position="562"/>
        <end position="573"/>
    </location>
</feature>
<dbReference type="Proteomes" id="UP000747542">
    <property type="component" value="Unassembled WGS sequence"/>
</dbReference>
<reference evidence="2" key="1">
    <citation type="journal article" date="2021" name="Sci. Adv.">
        <title>The American lobster genome reveals insights on longevity, neural, and immune adaptations.</title>
        <authorList>
            <person name="Polinski J.M."/>
            <person name="Zimin A.V."/>
            <person name="Clark K.F."/>
            <person name="Kohn A.B."/>
            <person name="Sadowski N."/>
            <person name="Timp W."/>
            <person name="Ptitsyn A."/>
            <person name="Khanna P."/>
            <person name="Romanova D.Y."/>
            <person name="Williams P."/>
            <person name="Greenwood S.J."/>
            <person name="Moroz L.L."/>
            <person name="Walt D.R."/>
            <person name="Bodnar A.G."/>
        </authorList>
    </citation>
    <scope>NUCLEOTIDE SEQUENCE</scope>
    <source>
        <strain evidence="2">GMGI-L3</strain>
    </source>
</reference>
<organism evidence="2 3">
    <name type="scientific">Homarus americanus</name>
    <name type="common">American lobster</name>
    <dbReference type="NCBI Taxonomy" id="6706"/>
    <lineage>
        <taxon>Eukaryota</taxon>
        <taxon>Metazoa</taxon>
        <taxon>Ecdysozoa</taxon>
        <taxon>Arthropoda</taxon>
        <taxon>Crustacea</taxon>
        <taxon>Multicrustacea</taxon>
        <taxon>Malacostraca</taxon>
        <taxon>Eumalacostraca</taxon>
        <taxon>Eucarida</taxon>
        <taxon>Decapoda</taxon>
        <taxon>Pleocyemata</taxon>
        <taxon>Astacidea</taxon>
        <taxon>Nephropoidea</taxon>
        <taxon>Nephropidae</taxon>
        <taxon>Homarus</taxon>
    </lineage>
</organism>
<keyword evidence="3" id="KW-1185">Reference proteome</keyword>
<feature type="region of interest" description="Disordered" evidence="1">
    <location>
        <begin position="1"/>
        <end position="44"/>
    </location>
</feature>
<feature type="non-terminal residue" evidence="2">
    <location>
        <position position="1"/>
    </location>
</feature>
<evidence type="ECO:0000256" key="1">
    <source>
        <dbReference type="SAM" id="MobiDB-lite"/>
    </source>
</evidence>
<dbReference type="AlphaFoldDB" id="A0A8J5NG88"/>
<feature type="compositionally biased region" description="Polar residues" evidence="1">
    <location>
        <begin position="11"/>
        <end position="29"/>
    </location>
</feature>
<feature type="region of interest" description="Disordered" evidence="1">
    <location>
        <begin position="506"/>
        <end position="573"/>
    </location>
</feature>